<evidence type="ECO:0000313" key="2">
    <source>
        <dbReference type="EMBL" id="KAK6518666.1"/>
    </source>
</evidence>
<gene>
    <name evidence="2" type="ORF">TWF506_005803</name>
</gene>
<organism evidence="2 3">
    <name type="scientific">Arthrobotrys conoides</name>
    <dbReference type="NCBI Taxonomy" id="74498"/>
    <lineage>
        <taxon>Eukaryota</taxon>
        <taxon>Fungi</taxon>
        <taxon>Dikarya</taxon>
        <taxon>Ascomycota</taxon>
        <taxon>Pezizomycotina</taxon>
        <taxon>Orbiliomycetes</taxon>
        <taxon>Orbiliales</taxon>
        <taxon>Orbiliaceae</taxon>
        <taxon>Arthrobotrys</taxon>
    </lineage>
</organism>
<evidence type="ECO:0000313" key="3">
    <source>
        <dbReference type="Proteomes" id="UP001307849"/>
    </source>
</evidence>
<dbReference type="Gene3D" id="1.10.510.10">
    <property type="entry name" value="Transferase(Phosphotransferase) domain 1"/>
    <property type="match status" value="1"/>
</dbReference>
<dbReference type="InterPro" id="IPR011009">
    <property type="entry name" value="Kinase-like_dom_sf"/>
</dbReference>
<feature type="compositionally biased region" description="Basic and acidic residues" evidence="1">
    <location>
        <begin position="259"/>
        <end position="273"/>
    </location>
</feature>
<accession>A0AAN8S3V6</accession>
<proteinExistence type="predicted"/>
<evidence type="ECO:0008006" key="4">
    <source>
        <dbReference type="Google" id="ProtNLM"/>
    </source>
</evidence>
<dbReference type="Proteomes" id="UP001307849">
    <property type="component" value="Unassembled WGS sequence"/>
</dbReference>
<comment type="caution">
    <text evidence="2">The sequence shown here is derived from an EMBL/GenBank/DDBJ whole genome shotgun (WGS) entry which is preliminary data.</text>
</comment>
<keyword evidence="3" id="KW-1185">Reference proteome</keyword>
<name>A0AAN8S3V6_9PEZI</name>
<sequence length="542" mass="62021">MATAKDALSQPLPEIPHKSGTGTRYTASSNNDRIHGKFIFFWKDFLTDVKRTLEKADLTGELDFVDPPEGELILVGNEIGLAGRFQANVGALLSRVFNISTDEKINGFRFGDPQVEFPDDDEAKALIMIYRICEDNLPAPRVVGKFKTFWNHQQTLNVRPSRIGEKNAPDLYCLEGSLGQLTRYMVQWHLKYGFLSTYKHTIFVRRTDRTNFEITDPIEFNSTNPTIRQCFFHMGMLGAGDDYLYYDNDPDTTLEILRSGKYDEEEENKKDDPSSSSETPRRKRRQAPEEDDDEYTQEDGSQGSTEARPTKKPRTRATTTGLSEVDTEPSKRENPTTTATPQETTVLHINDITTDSIFFGNNKISKHVFQIQTRLQQHPKKRKRIYTGLFNGVECIAKYFPIKDTESYTHERNNYRLLPLSRHFPKMLAFGKITVSAELERGHVIILSKEKGIPLDFDMIAEMPQEERVLIRQEVISAVKVLRSVGARHGDPAPWNILWDKESGKLIMLDFEMLVKEYKSCPADVAEVNSIVLAKWFKNSKD</sequence>
<evidence type="ECO:0000256" key="1">
    <source>
        <dbReference type="SAM" id="MobiDB-lite"/>
    </source>
</evidence>
<reference evidence="2 3" key="1">
    <citation type="submission" date="2019-10" db="EMBL/GenBank/DDBJ databases">
        <authorList>
            <person name="Palmer J.M."/>
        </authorList>
    </citation>
    <scope>NUCLEOTIDE SEQUENCE [LARGE SCALE GENOMIC DNA]</scope>
    <source>
        <strain evidence="2 3">TWF506</strain>
    </source>
</reference>
<dbReference type="InterPro" id="IPR052396">
    <property type="entry name" value="Meiotic_Drive_Suppr_Kinase"/>
</dbReference>
<feature type="compositionally biased region" description="Low complexity" evidence="1">
    <location>
        <begin position="336"/>
        <end position="345"/>
    </location>
</feature>
<dbReference type="PANTHER" id="PTHR37171">
    <property type="entry name" value="SERINE/THREONINE-PROTEIN KINASE YRZF-RELATED"/>
    <property type="match status" value="1"/>
</dbReference>
<feature type="region of interest" description="Disordered" evidence="1">
    <location>
        <begin position="259"/>
        <end position="345"/>
    </location>
</feature>
<dbReference type="AlphaFoldDB" id="A0AAN8S3V6"/>
<protein>
    <recommendedName>
        <fullName evidence="4">Protein kinase domain-containing protein</fullName>
    </recommendedName>
</protein>
<dbReference type="EMBL" id="JAVHJM010000002">
    <property type="protein sequence ID" value="KAK6518666.1"/>
    <property type="molecule type" value="Genomic_DNA"/>
</dbReference>
<dbReference type="PANTHER" id="PTHR37171:SF1">
    <property type="entry name" value="SERINE_THREONINE-PROTEIN KINASE YRZF-RELATED"/>
    <property type="match status" value="1"/>
</dbReference>
<dbReference type="SUPFAM" id="SSF56112">
    <property type="entry name" value="Protein kinase-like (PK-like)"/>
    <property type="match status" value="1"/>
</dbReference>
<feature type="region of interest" description="Disordered" evidence="1">
    <location>
        <begin position="1"/>
        <end position="27"/>
    </location>
</feature>